<feature type="non-terminal residue" evidence="2">
    <location>
        <position position="1"/>
    </location>
</feature>
<feature type="non-terminal residue" evidence="2">
    <location>
        <position position="49"/>
    </location>
</feature>
<dbReference type="OrthoDB" id="3366231at2759"/>
<protein>
    <submittedName>
        <fullName evidence="2">9634_t:CDS:1</fullName>
    </submittedName>
</protein>
<sequence length="49" mass="6020">FYSFRLFPCHNEFSTILYGEKLLQEFMVDAWAVTEQNRLRFLRMNQDTL</sequence>
<comment type="caution">
    <text evidence="2">The sequence shown here is derived from an EMBL/GenBank/DDBJ whole genome shotgun (WGS) entry which is preliminary data.</text>
</comment>
<evidence type="ECO:0000259" key="1">
    <source>
        <dbReference type="Pfam" id="PF14214"/>
    </source>
</evidence>
<accession>A0A9N9HDU7</accession>
<gene>
    <name evidence="2" type="ORF">DEBURN_LOCUS11994</name>
</gene>
<dbReference type="InterPro" id="IPR025476">
    <property type="entry name" value="Helitron_helicase-like"/>
</dbReference>
<keyword evidence="3" id="KW-1185">Reference proteome</keyword>
<dbReference type="Pfam" id="PF14214">
    <property type="entry name" value="Helitron_like_N"/>
    <property type="match status" value="1"/>
</dbReference>
<dbReference type="AlphaFoldDB" id="A0A9N9HDU7"/>
<evidence type="ECO:0000313" key="3">
    <source>
        <dbReference type="Proteomes" id="UP000789706"/>
    </source>
</evidence>
<organism evidence="2 3">
    <name type="scientific">Diversispora eburnea</name>
    <dbReference type="NCBI Taxonomy" id="1213867"/>
    <lineage>
        <taxon>Eukaryota</taxon>
        <taxon>Fungi</taxon>
        <taxon>Fungi incertae sedis</taxon>
        <taxon>Mucoromycota</taxon>
        <taxon>Glomeromycotina</taxon>
        <taxon>Glomeromycetes</taxon>
        <taxon>Diversisporales</taxon>
        <taxon>Diversisporaceae</taxon>
        <taxon>Diversispora</taxon>
    </lineage>
</organism>
<proteinExistence type="predicted"/>
<reference evidence="2" key="1">
    <citation type="submission" date="2021-06" db="EMBL/GenBank/DDBJ databases">
        <authorList>
            <person name="Kallberg Y."/>
            <person name="Tangrot J."/>
            <person name="Rosling A."/>
        </authorList>
    </citation>
    <scope>NUCLEOTIDE SEQUENCE</scope>
    <source>
        <strain evidence="2">AZ414A</strain>
    </source>
</reference>
<dbReference type="Proteomes" id="UP000789706">
    <property type="component" value="Unassembled WGS sequence"/>
</dbReference>
<dbReference type="EMBL" id="CAJVPK010009666">
    <property type="protein sequence ID" value="CAG8667881.1"/>
    <property type="molecule type" value="Genomic_DNA"/>
</dbReference>
<name>A0A9N9HDU7_9GLOM</name>
<feature type="domain" description="Helitron helicase-like" evidence="1">
    <location>
        <begin position="1"/>
        <end position="49"/>
    </location>
</feature>
<evidence type="ECO:0000313" key="2">
    <source>
        <dbReference type="EMBL" id="CAG8667881.1"/>
    </source>
</evidence>